<sequence>LRINGKYKLANKIGGGSQGKWPLGDIFHAWNILSGTEVAVKLRHSKFSRAQVHECNIYKSLAGGPGIPHLYWFSMDYGFHAMVANHLVGRLPSLHWSDHKFNIDIVTGIGLQMITCLEFMHACNFIHHDIKLSNLLTGVNVNNTSSITIYLIDFRHAHAYRDHKTHRHVCFREHMPFIGTKPFPSVNAHTSVELSCRDDIKSLAYMLIYLLNGSLPW</sequence>
<protein>
    <recommendedName>
        <fullName evidence="1">non-specific serine/threonine protein kinase</fullName>
        <ecNumber evidence="1">2.7.11.1</ecNumber>
    </recommendedName>
</protein>
<dbReference type="OrthoDB" id="2688199at2759"/>
<dbReference type="HOGENOM" id="CLU_019279_2_0_1"/>
<dbReference type="EMBL" id="KN834182">
    <property type="protein sequence ID" value="KIK11622.1"/>
    <property type="molecule type" value="Genomic_DNA"/>
</dbReference>
<evidence type="ECO:0000259" key="2">
    <source>
        <dbReference type="PROSITE" id="PS50011"/>
    </source>
</evidence>
<reference evidence="3 4" key="1">
    <citation type="submission" date="2014-04" db="EMBL/GenBank/DDBJ databases">
        <authorList>
            <consortium name="DOE Joint Genome Institute"/>
            <person name="Kuo A."/>
            <person name="Kohler A."/>
            <person name="Costa M.D."/>
            <person name="Nagy L.G."/>
            <person name="Floudas D."/>
            <person name="Copeland A."/>
            <person name="Barry K.W."/>
            <person name="Cichocki N."/>
            <person name="Veneault-Fourrey C."/>
            <person name="LaButti K."/>
            <person name="Lindquist E.A."/>
            <person name="Lipzen A."/>
            <person name="Lundell T."/>
            <person name="Morin E."/>
            <person name="Murat C."/>
            <person name="Sun H."/>
            <person name="Tunlid A."/>
            <person name="Henrissat B."/>
            <person name="Grigoriev I.V."/>
            <person name="Hibbett D.S."/>
            <person name="Martin F."/>
            <person name="Nordberg H.P."/>
            <person name="Cantor M.N."/>
            <person name="Hua S.X."/>
        </authorList>
    </citation>
    <scope>NUCLEOTIDE SEQUENCE [LARGE SCALE GENOMIC DNA]</scope>
    <source>
        <strain evidence="3 4">441</strain>
    </source>
</reference>
<accession>A0A0C9YMY7</accession>
<organism evidence="3 4">
    <name type="scientific">Pisolithus microcarpus 441</name>
    <dbReference type="NCBI Taxonomy" id="765257"/>
    <lineage>
        <taxon>Eukaryota</taxon>
        <taxon>Fungi</taxon>
        <taxon>Dikarya</taxon>
        <taxon>Basidiomycota</taxon>
        <taxon>Agaricomycotina</taxon>
        <taxon>Agaricomycetes</taxon>
        <taxon>Agaricomycetidae</taxon>
        <taxon>Boletales</taxon>
        <taxon>Sclerodermatineae</taxon>
        <taxon>Pisolithaceae</taxon>
        <taxon>Pisolithus</taxon>
    </lineage>
</organism>
<dbReference type="STRING" id="765257.A0A0C9YMY7"/>
<dbReference type="GO" id="GO:0004674">
    <property type="term" value="F:protein serine/threonine kinase activity"/>
    <property type="evidence" value="ECO:0007669"/>
    <property type="project" value="UniProtKB-EC"/>
</dbReference>
<dbReference type="Pfam" id="PF00069">
    <property type="entry name" value="Pkinase"/>
    <property type="match status" value="1"/>
</dbReference>
<dbReference type="PROSITE" id="PS50011">
    <property type="entry name" value="PROTEIN_KINASE_DOM"/>
    <property type="match status" value="1"/>
</dbReference>
<feature type="domain" description="Protein kinase" evidence="2">
    <location>
        <begin position="7"/>
        <end position="217"/>
    </location>
</feature>
<dbReference type="PROSITE" id="PS00108">
    <property type="entry name" value="PROTEIN_KINASE_ST"/>
    <property type="match status" value="1"/>
</dbReference>
<dbReference type="InterPro" id="IPR008271">
    <property type="entry name" value="Ser/Thr_kinase_AS"/>
</dbReference>
<feature type="non-terminal residue" evidence="3">
    <location>
        <position position="217"/>
    </location>
</feature>
<dbReference type="GO" id="GO:0005524">
    <property type="term" value="F:ATP binding"/>
    <property type="evidence" value="ECO:0007669"/>
    <property type="project" value="InterPro"/>
</dbReference>
<feature type="non-terminal residue" evidence="3">
    <location>
        <position position="1"/>
    </location>
</feature>
<proteinExistence type="predicted"/>
<reference evidence="4" key="2">
    <citation type="submission" date="2015-01" db="EMBL/GenBank/DDBJ databases">
        <title>Evolutionary Origins and Diversification of the Mycorrhizal Mutualists.</title>
        <authorList>
            <consortium name="DOE Joint Genome Institute"/>
            <consortium name="Mycorrhizal Genomics Consortium"/>
            <person name="Kohler A."/>
            <person name="Kuo A."/>
            <person name="Nagy L.G."/>
            <person name="Floudas D."/>
            <person name="Copeland A."/>
            <person name="Barry K.W."/>
            <person name="Cichocki N."/>
            <person name="Veneault-Fourrey C."/>
            <person name="LaButti K."/>
            <person name="Lindquist E.A."/>
            <person name="Lipzen A."/>
            <person name="Lundell T."/>
            <person name="Morin E."/>
            <person name="Murat C."/>
            <person name="Riley R."/>
            <person name="Ohm R."/>
            <person name="Sun H."/>
            <person name="Tunlid A."/>
            <person name="Henrissat B."/>
            <person name="Grigoriev I.V."/>
            <person name="Hibbett D.S."/>
            <person name="Martin F."/>
        </authorList>
    </citation>
    <scope>NUCLEOTIDE SEQUENCE [LARGE SCALE GENOMIC DNA]</scope>
    <source>
        <strain evidence="4">441</strain>
    </source>
</reference>
<dbReference type="SUPFAM" id="SSF56112">
    <property type="entry name" value="Protein kinase-like (PK-like)"/>
    <property type="match status" value="1"/>
</dbReference>
<dbReference type="PANTHER" id="PTHR11909">
    <property type="entry name" value="CASEIN KINASE-RELATED"/>
    <property type="match status" value="1"/>
</dbReference>
<dbReference type="InterPro" id="IPR050235">
    <property type="entry name" value="CK1_Ser-Thr_kinase"/>
</dbReference>
<dbReference type="Gene3D" id="1.10.510.10">
    <property type="entry name" value="Transferase(Phosphotransferase) domain 1"/>
    <property type="match status" value="1"/>
</dbReference>
<dbReference type="SMART" id="SM00220">
    <property type="entry name" value="S_TKc"/>
    <property type="match status" value="1"/>
</dbReference>
<evidence type="ECO:0000313" key="3">
    <source>
        <dbReference type="EMBL" id="KIK11622.1"/>
    </source>
</evidence>
<dbReference type="AlphaFoldDB" id="A0A0C9YMY7"/>
<dbReference type="InterPro" id="IPR011009">
    <property type="entry name" value="Kinase-like_dom_sf"/>
</dbReference>
<dbReference type="Proteomes" id="UP000054018">
    <property type="component" value="Unassembled WGS sequence"/>
</dbReference>
<dbReference type="InterPro" id="IPR000719">
    <property type="entry name" value="Prot_kinase_dom"/>
</dbReference>
<evidence type="ECO:0000256" key="1">
    <source>
        <dbReference type="ARBA" id="ARBA00012513"/>
    </source>
</evidence>
<evidence type="ECO:0000313" key="4">
    <source>
        <dbReference type="Proteomes" id="UP000054018"/>
    </source>
</evidence>
<name>A0A0C9YMY7_9AGAM</name>
<gene>
    <name evidence="3" type="ORF">PISMIDRAFT_57950</name>
</gene>
<dbReference type="EC" id="2.7.11.1" evidence="1"/>
<keyword evidence="4" id="KW-1185">Reference proteome</keyword>